<evidence type="ECO:0000313" key="2">
    <source>
        <dbReference type="Proteomes" id="UP000185728"/>
    </source>
</evidence>
<proteinExistence type="predicted"/>
<keyword evidence="2" id="KW-1185">Reference proteome</keyword>
<dbReference type="Proteomes" id="UP000185728">
    <property type="component" value="Unassembled WGS sequence"/>
</dbReference>
<dbReference type="EMBL" id="FTOB01000007">
    <property type="protein sequence ID" value="SIT01881.1"/>
    <property type="molecule type" value="Genomic_DNA"/>
</dbReference>
<accession>A0ABY1L3X9</accession>
<organism evidence="1 2">
    <name type="scientific">Zobellia uliginosa</name>
    <dbReference type="NCBI Taxonomy" id="143224"/>
    <lineage>
        <taxon>Bacteria</taxon>
        <taxon>Pseudomonadati</taxon>
        <taxon>Bacteroidota</taxon>
        <taxon>Flavobacteriia</taxon>
        <taxon>Flavobacteriales</taxon>
        <taxon>Flavobacteriaceae</taxon>
        <taxon>Zobellia</taxon>
    </lineage>
</organism>
<dbReference type="PROSITE" id="PS51257">
    <property type="entry name" value="PROKAR_LIPOPROTEIN"/>
    <property type="match status" value="1"/>
</dbReference>
<dbReference type="RefSeq" id="WP_139327736.1">
    <property type="nucleotide sequence ID" value="NZ_FTOB01000007.1"/>
</dbReference>
<sequence length="222" mass="25223">MRFILMIVLLISAISCKEKAFSQEMSTEFCKGIKQLDLSNSSAENILKDMTQLGLDLRNNNPDKVKSIRNQIAQQIGTDDEMEVAYAFAVKFTGDLMENCPEYLTAVRKILPQKIDSNATVGYVSGKVESFLKEWQNEPLDKKYEMATDSIITYLGFCANYRENYPNLSYGDLSPQNDVHVYLLHNSDDYLKAFLVNTQLKGMGYKAVEFPRLPEITIKGLE</sequence>
<protein>
    <submittedName>
        <fullName evidence="1">Uncharacterized protein</fullName>
    </submittedName>
</protein>
<comment type="caution">
    <text evidence="1">The sequence shown here is derived from an EMBL/GenBank/DDBJ whole genome shotgun (WGS) entry which is preliminary data.</text>
</comment>
<reference evidence="1 2" key="1">
    <citation type="submission" date="2017-01" db="EMBL/GenBank/DDBJ databases">
        <authorList>
            <person name="Varghese N."/>
            <person name="Submissions S."/>
        </authorList>
    </citation>
    <scope>NUCLEOTIDE SEQUENCE [LARGE SCALE GENOMIC DNA]</scope>
    <source>
        <strain evidence="1 2">DSM 2061</strain>
    </source>
</reference>
<gene>
    <name evidence="1" type="ORF">SAMN05421766_10742</name>
</gene>
<evidence type="ECO:0000313" key="1">
    <source>
        <dbReference type="EMBL" id="SIT01881.1"/>
    </source>
</evidence>
<name>A0ABY1L3X9_9FLAO</name>